<organism evidence="5 6">
    <name type="scientific">Xylanimonas allomyrinae</name>
    <dbReference type="NCBI Taxonomy" id="2509459"/>
    <lineage>
        <taxon>Bacteria</taxon>
        <taxon>Bacillati</taxon>
        <taxon>Actinomycetota</taxon>
        <taxon>Actinomycetes</taxon>
        <taxon>Micrococcales</taxon>
        <taxon>Promicromonosporaceae</taxon>
        <taxon>Xylanimonas</taxon>
    </lineage>
</organism>
<dbReference type="SMART" id="SM00345">
    <property type="entry name" value="HTH_GNTR"/>
    <property type="match status" value="1"/>
</dbReference>
<evidence type="ECO:0000259" key="4">
    <source>
        <dbReference type="PROSITE" id="PS50949"/>
    </source>
</evidence>
<dbReference type="InterPro" id="IPR011711">
    <property type="entry name" value="GntR_C"/>
</dbReference>
<dbReference type="Gene3D" id="1.20.120.530">
    <property type="entry name" value="GntR ligand-binding domain-like"/>
    <property type="match status" value="1"/>
</dbReference>
<dbReference type="SUPFAM" id="SSF48008">
    <property type="entry name" value="GntR ligand-binding domain-like"/>
    <property type="match status" value="1"/>
</dbReference>
<evidence type="ECO:0000256" key="3">
    <source>
        <dbReference type="ARBA" id="ARBA00023163"/>
    </source>
</evidence>
<dbReference type="RefSeq" id="WP_129205255.1">
    <property type="nucleotide sequence ID" value="NZ_CP035495.1"/>
</dbReference>
<dbReference type="SMART" id="SM00895">
    <property type="entry name" value="FCD"/>
    <property type="match status" value="1"/>
</dbReference>
<keyword evidence="2" id="KW-0238">DNA-binding</keyword>
<evidence type="ECO:0000256" key="2">
    <source>
        <dbReference type="ARBA" id="ARBA00023125"/>
    </source>
</evidence>
<name>A0A4P6ENT2_9MICO</name>
<dbReference type="Proteomes" id="UP000291758">
    <property type="component" value="Chromosome"/>
</dbReference>
<evidence type="ECO:0000256" key="1">
    <source>
        <dbReference type="ARBA" id="ARBA00023015"/>
    </source>
</evidence>
<dbReference type="GO" id="GO:0003700">
    <property type="term" value="F:DNA-binding transcription factor activity"/>
    <property type="evidence" value="ECO:0007669"/>
    <property type="project" value="InterPro"/>
</dbReference>
<dbReference type="InterPro" id="IPR036388">
    <property type="entry name" value="WH-like_DNA-bd_sf"/>
</dbReference>
<dbReference type="GO" id="GO:0003677">
    <property type="term" value="F:DNA binding"/>
    <property type="evidence" value="ECO:0007669"/>
    <property type="project" value="UniProtKB-KW"/>
</dbReference>
<keyword evidence="3" id="KW-0804">Transcription</keyword>
<keyword evidence="1" id="KW-0805">Transcription regulation</keyword>
<sequence length="240" mass="25199">MPSPVLHTSVLDTLGRRIASGELREGAVLTLDAIGGEFGVSRTVAREAMRMLENLGLVRSRRRVGIVVLGMADWHVLSPRVIAWRLQGAGRGAQLRTLTELRHAVEPLAAAGAARHAPPEVRAELVTIAKRMRELGEAGEGDHDEFLELDVRLHELLLSASGNELFGALSGVVAAVLSGRTSLGLMPASPVPAALDAHEAVARAVADGDSDAAQRAMATIVDEVQDALVDVDAALAADPS</sequence>
<protein>
    <submittedName>
        <fullName evidence="5">FadR family transcriptional regulator</fullName>
    </submittedName>
</protein>
<dbReference type="PANTHER" id="PTHR43537:SF44">
    <property type="entry name" value="GNTR FAMILY REGULATORY PROTEIN"/>
    <property type="match status" value="1"/>
</dbReference>
<dbReference type="PROSITE" id="PS50949">
    <property type="entry name" value="HTH_GNTR"/>
    <property type="match status" value="1"/>
</dbReference>
<dbReference type="KEGG" id="xyl:ET495_13675"/>
<dbReference type="CDD" id="cd07377">
    <property type="entry name" value="WHTH_GntR"/>
    <property type="match status" value="1"/>
</dbReference>
<dbReference type="Pfam" id="PF07729">
    <property type="entry name" value="FCD"/>
    <property type="match status" value="1"/>
</dbReference>
<gene>
    <name evidence="5" type="ORF">ET495_13675</name>
</gene>
<evidence type="ECO:0000313" key="6">
    <source>
        <dbReference type="Proteomes" id="UP000291758"/>
    </source>
</evidence>
<dbReference type="OrthoDB" id="4164516at2"/>
<keyword evidence="6" id="KW-1185">Reference proteome</keyword>
<dbReference type="AlphaFoldDB" id="A0A4P6ENT2"/>
<dbReference type="Gene3D" id="1.10.10.10">
    <property type="entry name" value="Winged helix-like DNA-binding domain superfamily/Winged helix DNA-binding domain"/>
    <property type="match status" value="1"/>
</dbReference>
<dbReference type="InterPro" id="IPR036390">
    <property type="entry name" value="WH_DNA-bd_sf"/>
</dbReference>
<proteinExistence type="predicted"/>
<reference evidence="5 6" key="1">
    <citation type="submission" date="2019-01" db="EMBL/GenBank/DDBJ databases">
        <title>Genome sequencing of strain 2JSPR-7.</title>
        <authorList>
            <person name="Heo J."/>
            <person name="Kim S.-J."/>
            <person name="Kim J.-S."/>
            <person name="Hong S.-B."/>
            <person name="Kwon S.-W."/>
        </authorList>
    </citation>
    <scope>NUCLEOTIDE SEQUENCE [LARGE SCALE GENOMIC DNA]</scope>
    <source>
        <strain evidence="5 6">2JSPR-7</strain>
    </source>
</reference>
<dbReference type="PANTHER" id="PTHR43537">
    <property type="entry name" value="TRANSCRIPTIONAL REGULATOR, GNTR FAMILY"/>
    <property type="match status" value="1"/>
</dbReference>
<dbReference type="InterPro" id="IPR000524">
    <property type="entry name" value="Tscrpt_reg_HTH_GntR"/>
</dbReference>
<feature type="domain" description="HTH gntR-type" evidence="4">
    <location>
        <begin position="4"/>
        <end position="71"/>
    </location>
</feature>
<dbReference type="EMBL" id="CP035495">
    <property type="protein sequence ID" value="QAY64096.1"/>
    <property type="molecule type" value="Genomic_DNA"/>
</dbReference>
<dbReference type="Pfam" id="PF00392">
    <property type="entry name" value="GntR"/>
    <property type="match status" value="1"/>
</dbReference>
<dbReference type="SUPFAM" id="SSF46785">
    <property type="entry name" value="Winged helix' DNA-binding domain"/>
    <property type="match status" value="1"/>
</dbReference>
<evidence type="ECO:0000313" key="5">
    <source>
        <dbReference type="EMBL" id="QAY64096.1"/>
    </source>
</evidence>
<accession>A0A4P6ENT2</accession>
<dbReference type="InterPro" id="IPR008920">
    <property type="entry name" value="TF_FadR/GntR_C"/>
</dbReference>